<dbReference type="GO" id="GO:0004559">
    <property type="term" value="F:alpha-mannosidase activity"/>
    <property type="evidence" value="ECO:0007669"/>
    <property type="project" value="InterPro"/>
</dbReference>
<keyword evidence="4" id="KW-0326">Glycosidase</keyword>
<dbReference type="PANTHER" id="PTHR46017">
    <property type="entry name" value="ALPHA-MANNOSIDASE 2C1"/>
    <property type="match status" value="1"/>
</dbReference>
<dbReference type="InterPro" id="IPR028995">
    <property type="entry name" value="Glyco_hydro_57/38_cen_sf"/>
</dbReference>
<dbReference type="InterPro" id="IPR037094">
    <property type="entry name" value="Glyco_hydro_38_cen_sf"/>
</dbReference>
<evidence type="ECO:0000259" key="5">
    <source>
        <dbReference type="SMART" id="SM00872"/>
    </source>
</evidence>
<dbReference type="InterPro" id="IPR015341">
    <property type="entry name" value="Glyco_hydro_38_cen"/>
</dbReference>
<dbReference type="InterPro" id="IPR041147">
    <property type="entry name" value="GH38_C"/>
</dbReference>
<dbReference type="GO" id="GO:0006013">
    <property type="term" value="P:mannose metabolic process"/>
    <property type="evidence" value="ECO:0007669"/>
    <property type="project" value="InterPro"/>
</dbReference>
<accession>A0A7X2V5D4</accession>
<dbReference type="Pfam" id="PF07748">
    <property type="entry name" value="Glyco_hydro_38C"/>
    <property type="match status" value="1"/>
</dbReference>
<comment type="similarity">
    <text evidence="1">Belongs to the glycosyl hydrolase 38 family.</text>
</comment>
<keyword evidence="3" id="KW-0378">Hydrolase</keyword>
<dbReference type="Pfam" id="PF01074">
    <property type="entry name" value="Glyco_hydro_38N"/>
    <property type="match status" value="1"/>
</dbReference>
<dbReference type="OrthoDB" id="9764050at2"/>
<dbReference type="SUPFAM" id="SSF88688">
    <property type="entry name" value="Families 57/38 glycoside transferase middle domain"/>
    <property type="match status" value="1"/>
</dbReference>
<comment type="caution">
    <text evidence="6">The sequence shown here is derived from an EMBL/GenBank/DDBJ whole genome shotgun (WGS) entry which is preliminary data.</text>
</comment>
<feature type="domain" description="Glycoside hydrolase family 38 central" evidence="5">
    <location>
        <begin position="278"/>
        <end position="349"/>
    </location>
</feature>
<evidence type="ECO:0000256" key="2">
    <source>
        <dbReference type="ARBA" id="ARBA00022723"/>
    </source>
</evidence>
<dbReference type="GO" id="GO:0009313">
    <property type="term" value="P:oligosaccharide catabolic process"/>
    <property type="evidence" value="ECO:0007669"/>
    <property type="project" value="TreeGrafter"/>
</dbReference>
<dbReference type="Pfam" id="PF09261">
    <property type="entry name" value="Alpha-mann_mid"/>
    <property type="match status" value="1"/>
</dbReference>
<evidence type="ECO:0000256" key="3">
    <source>
        <dbReference type="ARBA" id="ARBA00022801"/>
    </source>
</evidence>
<keyword evidence="7" id="KW-1185">Reference proteome</keyword>
<dbReference type="EMBL" id="WMIB01000009">
    <property type="protein sequence ID" value="MTH53923.1"/>
    <property type="molecule type" value="Genomic_DNA"/>
</dbReference>
<dbReference type="AlphaFoldDB" id="A0A7X2V5D4"/>
<dbReference type="SUPFAM" id="SSF88713">
    <property type="entry name" value="Glycoside hydrolase/deacetylase"/>
    <property type="match status" value="1"/>
</dbReference>
<dbReference type="SUPFAM" id="SSF74650">
    <property type="entry name" value="Galactose mutarotase-like"/>
    <property type="match status" value="1"/>
</dbReference>
<dbReference type="InterPro" id="IPR011013">
    <property type="entry name" value="Gal_mutarotase_sf_dom"/>
</dbReference>
<dbReference type="InterPro" id="IPR011682">
    <property type="entry name" value="Glyco_hydro_38_C"/>
</dbReference>
<dbReference type="RefSeq" id="WP_155112443.1">
    <property type="nucleotide sequence ID" value="NZ_WMIB01000009.1"/>
</dbReference>
<dbReference type="GO" id="GO:0030246">
    <property type="term" value="F:carbohydrate binding"/>
    <property type="evidence" value="ECO:0007669"/>
    <property type="project" value="InterPro"/>
</dbReference>
<sequence>MKSITEVHVLNHTHWDREWYESFEEFRYKLRNGMRYVDELLSSGRIESFFLDGQTIVLEDYQEIVSEEEYARFTAWIQKGKIEVGPWYLLADEFLVSGESIVKNLETGIKKAKELGSSWKIGYLPDTFGHASQMPQIFKGFGIDTALVWRGAVSDRYETMWEAPDGSEVFTFVLPLFDGYYQTFLKHEDFMDKARDYLEKNNPFLTFGKALFMNGADHTFTASDLHKRLEKLNETFPGITYKQSLMSEYIQAFEGKKPVRKIWGEQRDSSKIFILPGVYSTRSYLKKHNQMCEDAAIGTMEAINAWTNGRTDSRHFIDYVWKLILQNQPHDSICGCSIDEVHEEMETRTRKVLSAISQFAKDTLNDEYPFEYLDEKTEKRYLYAVNNTPIEDVYRVRTELRVPAALDLGAIKLYHLDTEIPFDVINREGKEEFLRHILAEPHYAQYAVYDVEFMLPFAGVETKRITVEMEASETKVIEHAASDFIENEFYRVEWNDGGLIITDRETGTVYENQHVFISTLDAGDTYNYSPPINDRLSQSTLTAVTDIKKGKTGQSATLHYEMAVPAALNANRTGPNEETVLNKMTAVIKLYTKKRLVSFHTKIYNQAKDQKLRIGFATGKTDRSFADTAFDLIERSTLREKVMDAPHNKEAVMNQYPTYSTVIANKHQLIQRGLQEYEIDQLNGEDYAFLTAVRSVGWLSRRDLRTRGNGAGPGFETPGAQCIGTYEFEYGLILGQQHHSLNEAKWLRQPILTQQSGAFKKENRLFKQTSSNIVFSSFIQKEKDSIDIRLFNPSSEVNTTELHFGFEPELITEVDFLGKTLKTYEAASITAVSFKPKQVKTIRIKKREHSED</sequence>
<evidence type="ECO:0000313" key="6">
    <source>
        <dbReference type="EMBL" id="MTH53923.1"/>
    </source>
</evidence>
<dbReference type="InterPro" id="IPR000602">
    <property type="entry name" value="Glyco_hydro_38_N"/>
</dbReference>
<reference evidence="6 7" key="1">
    <citation type="journal article" date="2017" name="Int. J. Syst. Evol. Microbiol.">
        <title>Bacillus mangrovi sp. nov., isolated from a sediment sample from a mangrove forest.</title>
        <authorList>
            <person name="Gupta V."/>
            <person name="Singh P.K."/>
            <person name="Korpole S."/>
            <person name="Tanuku N.R.S."/>
            <person name="Pinnaka A.K."/>
        </authorList>
    </citation>
    <scope>NUCLEOTIDE SEQUENCE [LARGE SCALE GENOMIC DNA]</scope>
    <source>
        <strain evidence="6 7">KCTC 33872</strain>
    </source>
</reference>
<keyword evidence="2" id="KW-0479">Metal-binding</keyword>
<gene>
    <name evidence="6" type="ORF">GKZ89_10950</name>
</gene>
<dbReference type="SMART" id="SM00872">
    <property type="entry name" value="Alpha-mann_mid"/>
    <property type="match status" value="1"/>
</dbReference>
<dbReference type="Proteomes" id="UP000434639">
    <property type="component" value="Unassembled WGS sequence"/>
</dbReference>
<name>A0A7X2V5D4_9BACI</name>
<dbReference type="Gene3D" id="3.20.110.10">
    <property type="entry name" value="Glycoside hydrolase 38, N terminal domain"/>
    <property type="match status" value="1"/>
</dbReference>
<protein>
    <recommendedName>
        <fullName evidence="5">Glycoside hydrolase family 38 central domain-containing protein</fullName>
    </recommendedName>
</protein>
<dbReference type="InterPro" id="IPR027291">
    <property type="entry name" value="Glyco_hydro_38_N_sf"/>
</dbReference>
<dbReference type="GO" id="GO:0046872">
    <property type="term" value="F:metal ion binding"/>
    <property type="evidence" value="ECO:0007669"/>
    <property type="project" value="UniProtKB-KW"/>
</dbReference>
<evidence type="ECO:0000256" key="4">
    <source>
        <dbReference type="ARBA" id="ARBA00023295"/>
    </source>
</evidence>
<dbReference type="Pfam" id="PF17677">
    <property type="entry name" value="Glyco_hydro38C2"/>
    <property type="match status" value="1"/>
</dbReference>
<dbReference type="PANTHER" id="PTHR46017:SF2">
    <property type="entry name" value="MANNOSYLGLYCERATE HYDROLASE"/>
    <property type="match status" value="1"/>
</dbReference>
<dbReference type="Gene3D" id="1.20.1270.50">
    <property type="entry name" value="Glycoside hydrolase family 38, central domain"/>
    <property type="match status" value="1"/>
</dbReference>
<evidence type="ECO:0000256" key="1">
    <source>
        <dbReference type="ARBA" id="ARBA00009792"/>
    </source>
</evidence>
<organism evidence="6 7">
    <name type="scientific">Metabacillus mangrovi</name>
    <dbReference type="NCBI Taxonomy" id="1491830"/>
    <lineage>
        <taxon>Bacteria</taxon>
        <taxon>Bacillati</taxon>
        <taxon>Bacillota</taxon>
        <taxon>Bacilli</taxon>
        <taxon>Bacillales</taxon>
        <taxon>Bacillaceae</taxon>
        <taxon>Metabacillus</taxon>
    </lineage>
</organism>
<proteinExistence type="inferred from homology"/>
<dbReference type="InterPro" id="IPR011330">
    <property type="entry name" value="Glyco_hydro/deAcase_b/a-brl"/>
</dbReference>
<evidence type="ECO:0000313" key="7">
    <source>
        <dbReference type="Proteomes" id="UP000434639"/>
    </source>
</evidence>
<dbReference type="Gene3D" id="2.70.98.30">
    <property type="entry name" value="Golgi alpha-mannosidase II, domain 4"/>
    <property type="match status" value="1"/>
</dbReference>